<dbReference type="InterPro" id="IPR000073">
    <property type="entry name" value="AB_hydrolase_1"/>
</dbReference>
<dbReference type="OMA" id="NDVSWTF"/>
<keyword evidence="3" id="KW-1185">Reference proteome</keyword>
<evidence type="ECO:0000313" key="2">
    <source>
        <dbReference type="EMBL" id="EGR28729.1"/>
    </source>
</evidence>
<dbReference type="InterPro" id="IPR022742">
    <property type="entry name" value="Hydrolase_4"/>
</dbReference>
<evidence type="ECO:0000259" key="1">
    <source>
        <dbReference type="Pfam" id="PF12146"/>
    </source>
</evidence>
<sequence length="328" mass="37867">MESQQIPQNRKSKEYQKNKLLKINSAKQDPNIIFEDPRKDLKFPETDFLDFSVFSEKLQKNIKLKTYRYLPPENHLTKAILFLFHGLNSSVAHGSHIAKAFSEKGFIVVGFDHRGFGQSEGKSGYLESLETHLADSKLFVKKIMDQYGKDQYKYFLAGLSMGGMTSYRLSLENPELFAGAILMAPAIQHNQSKLILGFVNLMVYILPDWHIFGHKNEGTCHKSPLMTKIMRNDSNTYKGNMCLKTIQVIYEAINSSNKTFENYKCPFIVVQGGLDKLIDPDVGFDLVERSQSEDKQVLFYDNMWHDCWHEEELQDFLPKVINWACQRI</sequence>
<dbReference type="OrthoDB" id="407812at2759"/>
<dbReference type="Pfam" id="PF12146">
    <property type="entry name" value="Hydrolase_4"/>
    <property type="match status" value="1"/>
</dbReference>
<dbReference type="eggNOG" id="KOG1455">
    <property type="taxonomic scope" value="Eukaryota"/>
</dbReference>
<dbReference type="InParanoid" id="G0R196"/>
<feature type="domain" description="Serine aminopeptidase S33" evidence="1">
    <location>
        <begin position="77"/>
        <end position="312"/>
    </location>
</feature>
<dbReference type="RefSeq" id="XP_004029965.1">
    <property type="nucleotide sequence ID" value="XM_004029917.1"/>
</dbReference>
<proteinExistence type="predicted"/>
<name>G0R196_ICHMU</name>
<dbReference type="Proteomes" id="UP000008983">
    <property type="component" value="Unassembled WGS sequence"/>
</dbReference>
<dbReference type="PANTHER" id="PTHR11614">
    <property type="entry name" value="PHOSPHOLIPASE-RELATED"/>
    <property type="match status" value="1"/>
</dbReference>
<accession>G0R196</accession>
<gene>
    <name evidence="2" type="ORF">IMG5_169260</name>
</gene>
<dbReference type="PRINTS" id="PR00111">
    <property type="entry name" value="ABHYDROLASE"/>
</dbReference>
<dbReference type="InterPro" id="IPR029058">
    <property type="entry name" value="AB_hydrolase_fold"/>
</dbReference>
<dbReference type="Gene3D" id="3.40.50.1820">
    <property type="entry name" value="alpha/beta hydrolase"/>
    <property type="match status" value="1"/>
</dbReference>
<dbReference type="SUPFAM" id="SSF53474">
    <property type="entry name" value="alpha/beta-Hydrolases"/>
    <property type="match status" value="1"/>
</dbReference>
<dbReference type="AlphaFoldDB" id="G0R196"/>
<dbReference type="InterPro" id="IPR051044">
    <property type="entry name" value="MAG_DAG_Lipase"/>
</dbReference>
<dbReference type="EMBL" id="GL984212">
    <property type="protein sequence ID" value="EGR28729.1"/>
    <property type="molecule type" value="Genomic_DNA"/>
</dbReference>
<evidence type="ECO:0000313" key="3">
    <source>
        <dbReference type="Proteomes" id="UP000008983"/>
    </source>
</evidence>
<dbReference type="FunCoup" id="G0R196">
    <property type="interactions" value="2"/>
</dbReference>
<dbReference type="GeneID" id="14904847"/>
<organism evidence="2 3">
    <name type="scientific">Ichthyophthirius multifiliis</name>
    <name type="common">White spot disease agent</name>
    <name type="synonym">Ich</name>
    <dbReference type="NCBI Taxonomy" id="5932"/>
    <lineage>
        <taxon>Eukaryota</taxon>
        <taxon>Sar</taxon>
        <taxon>Alveolata</taxon>
        <taxon>Ciliophora</taxon>
        <taxon>Intramacronucleata</taxon>
        <taxon>Oligohymenophorea</taxon>
        <taxon>Hymenostomatida</taxon>
        <taxon>Ophryoglenina</taxon>
        <taxon>Ichthyophthirius</taxon>
    </lineage>
</organism>
<reference evidence="2 3" key="1">
    <citation type="submission" date="2011-07" db="EMBL/GenBank/DDBJ databases">
        <authorList>
            <person name="Coyne R."/>
            <person name="Brami D."/>
            <person name="Johnson J."/>
            <person name="Hostetler J."/>
            <person name="Hannick L."/>
            <person name="Clark T."/>
            <person name="Cassidy-Hanley D."/>
            <person name="Inman J."/>
        </authorList>
    </citation>
    <scope>NUCLEOTIDE SEQUENCE [LARGE SCALE GENOMIC DNA]</scope>
    <source>
        <strain evidence="2 3">G5</strain>
    </source>
</reference>
<protein>
    <recommendedName>
        <fullName evidence="1">Serine aminopeptidase S33 domain-containing protein</fullName>
    </recommendedName>
</protein>
<dbReference type="STRING" id="857967.G0R196"/>